<reference evidence="2 3" key="2">
    <citation type="submission" date="2018-11" db="EMBL/GenBank/DDBJ databases">
        <authorList>
            <consortium name="Pathogen Informatics"/>
        </authorList>
    </citation>
    <scope>NUCLEOTIDE SEQUENCE [LARGE SCALE GENOMIC DNA]</scope>
    <source>
        <strain evidence="2 3">NST_G2</strain>
    </source>
</reference>
<dbReference type="OrthoDB" id="8067857at2759"/>
<reference evidence="4" key="1">
    <citation type="submission" date="2016-06" db="UniProtKB">
        <authorList>
            <consortium name="WormBaseParasite"/>
        </authorList>
    </citation>
    <scope>IDENTIFICATION</scope>
</reference>
<keyword evidence="3" id="KW-1185">Reference proteome</keyword>
<feature type="region of interest" description="Disordered" evidence="1">
    <location>
        <begin position="86"/>
        <end position="116"/>
    </location>
</feature>
<evidence type="ECO:0000313" key="3">
    <source>
        <dbReference type="Proteomes" id="UP000275846"/>
    </source>
</evidence>
<evidence type="ECO:0000313" key="2">
    <source>
        <dbReference type="EMBL" id="VDM06054.1"/>
    </source>
</evidence>
<accession>A0A183TT70</accession>
<feature type="compositionally biased region" description="Low complexity" evidence="1">
    <location>
        <begin position="100"/>
        <end position="116"/>
    </location>
</feature>
<proteinExistence type="predicted"/>
<dbReference type="EMBL" id="UYSU01048608">
    <property type="protein sequence ID" value="VDM06054.1"/>
    <property type="molecule type" value="Genomic_DNA"/>
</dbReference>
<evidence type="ECO:0000313" key="4">
    <source>
        <dbReference type="WBParaSite" id="SSLN_0002040001-mRNA-1"/>
    </source>
</evidence>
<evidence type="ECO:0000256" key="1">
    <source>
        <dbReference type="SAM" id="MobiDB-lite"/>
    </source>
</evidence>
<gene>
    <name evidence="2" type="ORF">SSLN_LOCUS19668</name>
</gene>
<protein>
    <submittedName>
        <fullName evidence="4">Ras-GEF domain-containing protein</fullName>
    </submittedName>
</protein>
<name>A0A183TT70_SCHSO</name>
<organism evidence="4">
    <name type="scientific">Schistocephalus solidus</name>
    <name type="common">Tapeworm</name>
    <dbReference type="NCBI Taxonomy" id="70667"/>
    <lineage>
        <taxon>Eukaryota</taxon>
        <taxon>Metazoa</taxon>
        <taxon>Spiralia</taxon>
        <taxon>Lophotrochozoa</taxon>
        <taxon>Platyhelminthes</taxon>
        <taxon>Cestoda</taxon>
        <taxon>Eucestoda</taxon>
        <taxon>Diphyllobothriidea</taxon>
        <taxon>Diphyllobothriidae</taxon>
        <taxon>Schistocephalus</taxon>
    </lineage>
</organism>
<dbReference type="AlphaFoldDB" id="A0A183TT70"/>
<dbReference type="Proteomes" id="UP000275846">
    <property type="component" value="Unassembled WGS sequence"/>
</dbReference>
<dbReference type="WBParaSite" id="SSLN_0002040001-mRNA-1">
    <property type="protein sequence ID" value="SSLN_0002040001-mRNA-1"/>
    <property type="gene ID" value="SSLN_0002040001"/>
</dbReference>
<sequence>MSNAFVQQLEQRISKLDDLKSAPFIFVWHDAVRKPLCSPYDGPYKELQRMDKYNAIQNADKTNTISMYRLNPAYLECIPPPVFPSHSSALSPPIPPVSDPSTQPSHSTTPSTHFATPFSPQRIFSRSGKHINFPVSFKDFVV</sequence>